<keyword evidence="1" id="KW-0812">Transmembrane</keyword>
<dbReference type="InterPro" id="IPR036388">
    <property type="entry name" value="WH-like_DNA-bd_sf"/>
</dbReference>
<dbReference type="PRINTS" id="PR00038">
    <property type="entry name" value="HTHLUXR"/>
</dbReference>
<dbReference type="CDD" id="cd06170">
    <property type="entry name" value="LuxR_C_like"/>
    <property type="match status" value="1"/>
</dbReference>
<name>A0ABY2SHH9_9HYPH</name>
<dbReference type="SMART" id="SM00421">
    <property type="entry name" value="HTH_LUXR"/>
    <property type="match status" value="1"/>
</dbReference>
<dbReference type="Gene3D" id="1.10.10.10">
    <property type="entry name" value="Winged helix-like DNA-binding domain superfamily/Winged helix DNA-binding domain"/>
    <property type="match status" value="1"/>
</dbReference>
<reference evidence="3 4" key="1">
    <citation type="submission" date="2019-04" db="EMBL/GenBank/DDBJ databases">
        <authorList>
            <person name="Li M."/>
            <person name="Gao C."/>
        </authorList>
    </citation>
    <scope>NUCLEOTIDE SEQUENCE [LARGE SCALE GENOMIC DNA]</scope>
    <source>
        <strain evidence="3 4">BGMRC 2031</strain>
    </source>
</reference>
<comment type="caution">
    <text evidence="3">The sequence shown here is derived from an EMBL/GenBank/DDBJ whole genome shotgun (WGS) entry which is preliminary data.</text>
</comment>
<dbReference type="Pfam" id="PF00196">
    <property type="entry name" value="GerE"/>
    <property type="match status" value="1"/>
</dbReference>
<accession>A0ABY2SHH9</accession>
<evidence type="ECO:0000313" key="4">
    <source>
        <dbReference type="Proteomes" id="UP000305202"/>
    </source>
</evidence>
<keyword evidence="1" id="KW-1133">Transmembrane helix</keyword>
<dbReference type="SUPFAM" id="SSF46894">
    <property type="entry name" value="C-terminal effector domain of the bipartite response regulators"/>
    <property type="match status" value="1"/>
</dbReference>
<dbReference type="InterPro" id="IPR000792">
    <property type="entry name" value="Tscrpt_reg_LuxR_C"/>
</dbReference>
<proteinExistence type="predicted"/>
<dbReference type="EMBL" id="SZPQ01000029">
    <property type="protein sequence ID" value="TKI04398.1"/>
    <property type="molecule type" value="Genomic_DNA"/>
</dbReference>
<organism evidence="3 4">
    <name type="scientific">Martelella alba</name>
    <dbReference type="NCBI Taxonomy" id="2590451"/>
    <lineage>
        <taxon>Bacteria</taxon>
        <taxon>Pseudomonadati</taxon>
        <taxon>Pseudomonadota</taxon>
        <taxon>Alphaproteobacteria</taxon>
        <taxon>Hyphomicrobiales</taxon>
        <taxon>Aurantimonadaceae</taxon>
        <taxon>Martelella</taxon>
    </lineage>
</organism>
<evidence type="ECO:0000259" key="2">
    <source>
        <dbReference type="PROSITE" id="PS50043"/>
    </source>
</evidence>
<evidence type="ECO:0000313" key="3">
    <source>
        <dbReference type="EMBL" id="TKI04398.1"/>
    </source>
</evidence>
<feature type="transmembrane region" description="Helical" evidence="1">
    <location>
        <begin position="12"/>
        <end position="34"/>
    </location>
</feature>
<sequence>MRRRLNNFIARLTHLFPSNLLTVDTVTIMTVFILDPCAYTRCALKSSLGANGVKGSIRTLDSLTALKKKCQTSSPSVVFINQNYFQVQHDNEELKSVIDQHPATLFFIFIGNESIKFYDFVPIKNNVIITSKFIKISTINMIIRYFMDIKSWRDDKETIGFAPLRFSKTEAEILTMWMSGYDTFHICSHLHIKEKTLSSHKINIKRKTRASNKQVIYHLITIANSVTEGINHHWQKPVGFTNTATYPLQSA</sequence>
<dbReference type="PROSITE" id="PS50043">
    <property type="entry name" value="HTH_LUXR_2"/>
    <property type="match status" value="1"/>
</dbReference>
<dbReference type="NCBIfam" id="NF011940">
    <property type="entry name" value="PRK15411.1"/>
    <property type="match status" value="1"/>
</dbReference>
<evidence type="ECO:0000256" key="1">
    <source>
        <dbReference type="SAM" id="Phobius"/>
    </source>
</evidence>
<dbReference type="Proteomes" id="UP000305202">
    <property type="component" value="Unassembled WGS sequence"/>
</dbReference>
<feature type="domain" description="HTH luxR-type" evidence="2">
    <location>
        <begin position="159"/>
        <end position="224"/>
    </location>
</feature>
<keyword evidence="4" id="KW-1185">Reference proteome</keyword>
<keyword evidence="1" id="KW-0472">Membrane</keyword>
<protein>
    <submittedName>
        <fullName evidence="3">Transcriptional regulator RcsA</fullName>
    </submittedName>
</protein>
<dbReference type="InterPro" id="IPR016032">
    <property type="entry name" value="Sig_transdc_resp-reg_C-effctor"/>
</dbReference>
<gene>
    <name evidence="3" type="primary">rcsA</name>
    <name evidence="3" type="ORF">FCN80_18155</name>
</gene>